<evidence type="ECO:0000313" key="2">
    <source>
        <dbReference type="EMBL" id="KAJ7348627.1"/>
    </source>
</evidence>
<dbReference type="Proteomes" id="UP001218218">
    <property type="component" value="Unassembled WGS sequence"/>
</dbReference>
<name>A0AAD7ERY6_9AGAR</name>
<dbReference type="AlphaFoldDB" id="A0AAD7ERY6"/>
<evidence type="ECO:0000256" key="1">
    <source>
        <dbReference type="SAM" id="MobiDB-lite"/>
    </source>
</evidence>
<protein>
    <submittedName>
        <fullName evidence="2">Uncharacterized protein</fullName>
    </submittedName>
</protein>
<comment type="caution">
    <text evidence="2">The sequence shown here is derived from an EMBL/GenBank/DDBJ whole genome shotgun (WGS) entry which is preliminary data.</text>
</comment>
<feature type="region of interest" description="Disordered" evidence="1">
    <location>
        <begin position="124"/>
        <end position="165"/>
    </location>
</feature>
<keyword evidence="3" id="KW-1185">Reference proteome</keyword>
<reference evidence="2" key="1">
    <citation type="submission" date="2023-03" db="EMBL/GenBank/DDBJ databases">
        <title>Massive genome expansion in bonnet fungi (Mycena s.s.) driven by repeated elements and novel gene families across ecological guilds.</title>
        <authorList>
            <consortium name="Lawrence Berkeley National Laboratory"/>
            <person name="Harder C.B."/>
            <person name="Miyauchi S."/>
            <person name="Viragh M."/>
            <person name="Kuo A."/>
            <person name="Thoen E."/>
            <person name="Andreopoulos B."/>
            <person name="Lu D."/>
            <person name="Skrede I."/>
            <person name="Drula E."/>
            <person name="Henrissat B."/>
            <person name="Morin E."/>
            <person name="Kohler A."/>
            <person name="Barry K."/>
            <person name="LaButti K."/>
            <person name="Morin E."/>
            <person name="Salamov A."/>
            <person name="Lipzen A."/>
            <person name="Mereny Z."/>
            <person name="Hegedus B."/>
            <person name="Baldrian P."/>
            <person name="Stursova M."/>
            <person name="Weitz H."/>
            <person name="Taylor A."/>
            <person name="Grigoriev I.V."/>
            <person name="Nagy L.G."/>
            <person name="Martin F."/>
            <person name="Kauserud H."/>
        </authorList>
    </citation>
    <scope>NUCLEOTIDE SEQUENCE</scope>
    <source>
        <strain evidence="2">CBHHK002</strain>
    </source>
</reference>
<evidence type="ECO:0000313" key="3">
    <source>
        <dbReference type="Proteomes" id="UP001218218"/>
    </source>
</evidence>
<feature type="compositionally biased region" description="Polar residues" evidence="1">
    <location>
        <begin position="129"/>
        <end position="140"/>
    </location>
</feature>
<sequence length="377" mass="40994">MYIPRKVAVLEEGKGEYGLGPEKAAQRAAHFGSRVALTCVPVSSWYWAGVGDQLSGNGGGMLIGYMTHVPDPWDPSDRKTRDTLEFAKFKISESLGSSSRVSSCARGTCVSMCTPSEKIRAAELRSVASPPTSLPSSWRPSQAPDPRQSRTSHSVPSPTPALHPAPFPTQIPPLSQNCWPSFRNDYTGHIRVNGRFNPLIGVLGWNPNSAAAVEPQPCQDGIKCQIEEYACSGRGAGTAWYDTHLTTILKIPLRATELRESGLQQGCKTRVHYGVWVLQEYFCITFWVLQVPGAGGPCRCVHRRVTPSGSDGGDAADSAKIGFLYNLLSRSVTCLGHEPYATVRPVRRAGVNQVERNGSRMYLLLDGIILVPSKVDN</sequence>
<accession>A0AAD7ERY6</accession>
<dbReference type="EMBL" id="JARIHO010000017">
    <property type="protein sequence ID" value="KAJ7348627.1"/>
    <property type="molecule type" value="Genomic_DNA"/>
</dbReference>
<gene>
    <name evidence="2" type="ORF">DFH08DRAFT_808354</name>
</gene>
<organism evidence="2 3">
    <name type="scientific">Mycena albidolilacea</name>
    <dbReference type="NCBI Taxonomy" id="1033008"/>
    <lineage>
        <taxon>Eukaryota</taxon>
        <taxon>Fungi</taxon>
        <taxon>Dikarya</taxon>
        <taxon>Basidiomycota</taxon>
        <taxon>Agaricomycotina</taxon>
        <taxon>Agaricomycetes</taxon>
        <taxon>Agaricomycetidae</taxon>
        <taxon>Agaricales</taxon>
        <taxon>Marasmiineae</taxon>
        <taxon>Mycenaceae</taxon>
        <taxon>Mycena</taxon>
    </lineage>
</organism>
<proteinExistence type="predicted"/>